<dbReference type="RefSeq" id="WP_263229614.1">
    <property type="nucleotide sequence ID" value="NZ_CP106793.1"/>
</dbReference>
<evidence type="ECO:0000313" key="3">
    <source>
        <dbReference type="Proteomes" id="UP001061298"/>
    </source>
</evidence>
<dbReference type="InterPro" id="IPR053146">
    <property type="entry name" value="QDO-like"/>
</dbReference>
<proteinExistence type="predicted"/>
<organism evidence="2 3">
    <name type="scientific">Streptomyces cynarae</name>
    <dbReference type="NCBI Taxonomy" id="2981134"/>
    <lineage>
        <taxon>Bacteria</taxon>
        <taxon>Bacillati</taxon>
        <taxon>Actinomycetota</taxon>
        <taxon>Actinomycetes</taxon>
        <taxon>Kitasatosporales</taxon>
        <taxon>Streptomycetaceae</taxon>
        <taxon>Streptomyces</taxon>
    </lineage>
</organism>
<sequence length="162" mass="17403">MTIRPGKVIVRDEVEPVRWTVEEGRVLLRSADTGGLFSFFELTTPPGGGPPLHLHDGLDETFYVIEGAYDIQLGDRIHEARPGTLLYGPRGIGHGFRNISDGPSRMLCISTPGGTEAMFEGLAELLGRGTPPDRAAIEALVARHDVTYLGRPGEALTGVRAG</sequence>
<dbReference type="SUPFAM" id="SSF51182">
    <property type="entry name" value="RmlC-like cupins"/>
    <property type="match status" value="1"/>
</dbReference>
<dbReference type="InterPro" id="IPR013096">
    <property type="entry name" value="Cupin_2"/>
</dbReference>
<accession>A0ABY6DYK0</accession>
<dbReference type="Pfam" id="PF07883">
    <property type="entry name" value="Cupin_2"/>
    <property type="match status" value="1"/>
</dbReference>
<reference evidence="2" key="1">
    <citation type="submission" date="2022-10" db="EMBL/GenBank/DDBJ databases">
        <authorList>
            <person name="Mo P."/>
        </authorList>
    </citation>
    <scope>NUCLEOTIDE SEQUENCE</scope>
    <source>
        <strain evidence="2">HUAS 13-4</strain>
    </source>
</reference>
<dbReference type="EMBL" id="CP106793">
    <property type="protein sequence ID" value="UXY19479.1"/>
    <property type="molecule type" value="Genomic_DNA"/>
</dbReference>
<dbReference type="InterPro" id="IPR011051">
    <property type="entry name" value="RmlC_Cupin_sf"/>
</dbReference>
<dbReference type="Gene3D" id="2.60.120.10">
    <property type="entry name" value="Jelly Rolls"/>
    <property type="match status" value="1"/>
</dbReference>
<name>A0ABY6DYK0_9ACTN</name>
<gene>
    <name evidence="2" type="ORF">N8I84_12635</name>
</gene>
<keyword evidence="3" id="KW-1185">Reference proteome</keyword>
<feature type="domain" description="Cupin type-2" evidence="1">
    <location>
        <begin position="42"/>
        <end position="109"/>
    </location>
</feature>
<protein>
    <submittedName>
        <fullName evidence="2">Cupin domain-containing protein</fullName>
    </submittedName>
</protein>
<evidence type="ECO:0000259" key="1">
    <source>
        <dbReference type="Pfam" id="PF07883"/>
    </source>
</evidence>
<dbReference type="PANTHER" id="PTHR36440">
    <property type="entry name" value="PUTATIVE (AFU_ORTHOLOGUE AFUA_8G07350)-RELATED"/>
    <property type="match status" value="1"/>
</dbReference>
<evidence type="ECO:0000313" key="2">
    <source>
        <dbReference type="EMBL" id="UXY19479.1"/>
    </source>
</evidence>
<dbReference type="InterPro" id="IPR014710">
    <property type="entry name" value="RmlC-like_jellyroll"/>
</dbReference>
<dbReference type="Proteomes" id="UP001061298">
    <property type="component" value="Chromosome"/>
</dbReference>
<dbReference type="PANTHER" id="PTHR36440:SF1">
    <property type="entry name" value="PUTATIVE (AFU_ORTHOLOGUE AFUA_8G07350)-RELATED"/>
    <property type="match status" value="1"/>
</dbReference>